<dbReference type="PROSITE" id="PS51063">
    <property type="entry name" value="HTH_CRP_2"/>
    <property type="match status" value="1"/>
</dbReference>
<dbReference type="PANTHER" id="PTHR24567:SF74">
    <property type="entry name" value="HTH-TYPE TRANSCRIPTIONAL REGULATOR ARCR"/>
    <property type="match status" value="1"/>
</dbReference>
<dbReference type="PROSITE" id="PS00042">
    <property type="entry name" value="HTH_CRP_1"/>
    <property type="match status" value="1"/>
</dbReference>
<dbReference type="SMART" id="SM00419">
    <property type="entry name" value="HTH_CRP"/>
    <property type="match status" value="1"/>
</dbReference>
<dbReference type="Pfam" id="PF00027">
    <property type="entry name" value="cNMP_binding"/>
    <property type="match status" value="1"/>
</dbReference>
<proteinExistence type="predicted"/>
<dbReference type="AlphaFoldDB" id="A0A4Y8Q234"/>
<dbReference type="Pfam" id="PF13545">
    <property type="entry name" value="HTH_Crp_2"/>
    <property type="match status" value="1"/>
</dbReference>
<dbReference type="InterPro" id="IPR050397">
    <property type="entry name" value="Env_Response_Regulators"/>
</dbReference>
<evidence type="ECO:0000313" key="8">
    <source>
        <dbReference type="Proteomes" id="UP000298246"/>
    </source>
</evidence>
<evidence type="ECO:0000256" key="3">
    <source>
        <dbReference type="ARBA" id="ARBA00023159"/>
    </source>
</evidence>
<dbReference type="InterPro" id="IPR036390">
    <property type="entry name" value="WH_DNA-bd_sf"/>
</dbReference>
<dbReference type="SMART" id="SM00100">
    <property type="entry name" value="cNMP"/>
    <property type="match status" value="1"/>
</dbReference>
<dbReference type="EMBL" id="MYFO01000012">
    <property type="protein sequence ID" value="TFE87793.1"/>
    <property type="molecule type" value="Genomic_DNA"/>
</dbReference>
<keyword evidence="4" id="KW-0804">Transcription</keyword>
<dbReference type="InterPro" id="IPR014710">
    <property type="entry name" value="RmlC-like_jellyroll"/>
</dbReference>
<name>A0A4Y8Q234_9BACL</name>
<dbReference type="InterPro" id="IPR018490">
    <property type="entry name" value="cNMP-bd_dom_sf"/>
</dbReference>
<keyword evidence="2" id="KW-0238">DNA-binding</keyword>
<accession>A0A4Y8Q234</accession>
<dbReference type="InterPro" id="IPR036388">
    <property type="entry name" value="WH-like_DNA-bd_sf"/>
</dbReference>
<organism evidence="7 8">
    <name type="scientific">Paenibacillus athensensis</name>
    <dbReference type="NCBI Taxonomy" id="1967502"/>
    <lineage>
        <taxon>Bacteria</taxon>
        <taxon>Bacillati</taxon>
        <taxon>Bacillota</taxon>
        <taxon>Bacilli</taxon>
        <taxon>Bacillales</taxon>
        <taxon>Paenibacillaceae</taxon>
        <taxon>Paenibacillus</taxon>
    </lineage>
</organism>
<evidence type="ECO:0000259" key="6">
    <source>
        <dbReference type="PROSITE" id="PS51063"/>
    </source>
</evidence>
<sequence length="240" mass="27129">MGPTEPAGGSAVRNTDCFSPECLNKLKDIMYEMKAPAGSHLFWEGDPADKLYYIQSGRVNITKSSDEGRHFILYMYQEGDMLGQVDPFRRSEHAFNAEVAEDSVIGVLQQKDLEILLWQHGELAVEFMKWMGLVHRMTQTKFRDLMMFGKHGALCWLLIRLTNSCGRPQPDGSILIDKKLTNTVLADMIGATRESVNRMLGELKKANAVSFENGLLIVADVHYLKDICHCENCPKDICRK</sequence>
<reference evidence="7 8" key="1">
    <citation type="submission" date="2017-03" db="EMBL/GenBank/DDBJ databases">
        <title>Isolation of Levoglucosan Utilizing Bacteria.</title>
        <authorList>
            <person name="Arya A.S."/>
        </authorList>
    </citation>
    <scope>NUCLEOTIDE SEQUENCE [LARGE SCALE GENOMIC DNA]</scope>
    <source>
        <strain evidence="7 8">MEC069</strain>
    </source>
</reference>
<dbReference type="PROSITE" id="PS50042">
    <property type="entry name" value="CNMP_BINDING_3"/>
    <property type="match status" value="1"/>
</dbReference>
<dbReference type="Gene3D" id="1.10.10.10">
    <property type="entry name" value="Winged helix-like DNA-binding domain superfamily/Winged helix DNA-binding domain"/>
    <property type="match status" value="1"/>
</dbReference>
<dbReference type="GO" id="GO:0003677">
    <property type="term" value="F:DNA binding"/>
    <property type="evidence" value="ECO:0007669"/>
    <property type="project" value="UniProtKB-KW"/>
</dbReference>
<keyword evidence="1" id="KW-0805">Transcription regulation</keyword>
<feature type="domain" description="Cyclic nucleotide-binding" evidence="5">
    <location>
        <begin position="23"/>
        <end position="117"/>
    </location>
</feature>
<dbReference type="PANTHER" id="PTHR24567">
    <property type="entry name" value="CRP FAMILY TRANSCRIPTIONAL REGULATORY PROTEIN"/>
    <property type="match status" value="1"/>
</dbReference>
<dbReference type="InterPro" id="IPR018335">
    <property type="entry name" value="Tscrpt_reg_HTH_Crp-type_CS"/>
</dbReference>
<dbReference type="SUPFAM" id="SSF46785">
    <property type="entry name" value="Winged helix' DNA-binding domain"/>
    <property type="match status" value="1"/>
</dbReference>
<dbReference type="OrthoDB" id="9810708at2"/>
<dbReference type="InterPro" id="IPR012318">
    <property type="entry name" value="HTH_CRP"/>
</dbReference>
<evidence type="ECO:0000256" key="2">
    <source>
        <dbReference type="ARBA" id="ARBA00023125"/>
    </source>
</evidence>
<protein>
    <recommendedName>
        <fullName evidence="9">Crp/Fnr family transcriptional regulator</fullName>
    </recommendedName>
</protein>
<keyword evidence="8" id="KW-1185">Reference proteome</keyword>
<gene>
    <name evidence="7" type="ORF">B5M42_11340</name>
</gene>
<keyword evidence="3" id="KW-0010">Activator</keyword>
<dbReference type="Gene3D" id="2.60.120.10">
    <property type="entry name" value="Jelly Rolls"/>
    <property type="match status" value="1"/>
</dbReference>
<dbReference type="RefSeq" id="WP_134752824.1">
    <property type="nucleotide sequence ID" value="NZ_MYFO02000012.1"/>
</dbReference>
<dbReference type="GO" id="GO:0003700">
    <property type="term" value="F:DNA-binding transcription factor activity"/>
    <property type="evidence" value="ECO:0007669"/>
    <property type="project" value="InterPro"/>
</dbReference>
<evidence type="ECO:0008006" key="9">
    <source>
        <dbReference type="Google" id="ProtNLM"/>
    </source>
</evidence>
<dbReference type="Proteomes" id="UP000298246">
    <property type="component" value="Unassembled WGS sequence"/>
</dbReference>
<dbReference type="SUPFAM" id="SSF51206">
    <property type="entry name" value="cAMP-binding domain-like"/>
    <property type="match status" value="1"/>
</dbReference>
<evidence type="ECO:0000256" key="4">
    <source>
        <dbReference type="ARBA" id="ARBA00023163"/>
    </source>
</evidence>
<feature type="domain" description="HTH crp-type" evidence="6">
    <location>
        <begin position="148"/>
        <end position="222"/>
    </location>
</feature>
<comment type="caution">
    <text evidence="7">The sequence shown here is derived from an EMBL/GenBank/DDBJ whole genome shotgun (WGS) entry which is preliminary data.</text>
</comment>
<dbReference type="CDD" id="cd00038">
    <property type="entry name" value="CAP_ED"/>
    <property type="match status" value="1"/>
</dbReference>
<dbReference type="InterPro" id="IPR000595">
    <property type="entry name" value="cNMP-bd_dom"/>
</dbReference>
<evidence type="ECO:0000313" key="7">
    <source>
        <dbReference type="EMBL" id="TFE87793.1"/>
    </source>
</evidence>
<dbReference type="GO" id="GO:0005829">
    <property type="term" value="C:cytosol"/>
    <property type="evidence" value="ECO:0007669"/>
    <property type="project" value="TreeGrafter"/>
</dbReference>
<evidence type="ECO:0000256" key="1">
    <source>
        <dbReference type="ARBA" id="ARBA00023015"/>
    </source>
</evidence>
<evidence type="ECO:0000259" key="5">
    <source>
        <dbReference type="PROSITE" id="PS50042"/>
    </source>
</evidence>